<dbReference type="OrthoDB" id="1076608at2759"/>
<dbReference type="GO" id="GO:0005227">
    <property type="term" value="F:calcium-activated cation channel activity"/>
    <property type="evidence" value="ECO:0007669"/>
    <property type="project" value="InterPro"/>
</dbReference>
<feature type="transmembrane region" description="Helical" evidence="7">
    <location>
        <begin position="680"/>
        <end position="702"/>
    </location>
</feature>
<gene>
    <name evidence="12" type="ORF">K444DRAFT_629621</name>
</gene>
<sequence length="811" mass="91570">MTSNIADILDNAAGKAQKAQGESLNTFLASLTTSGITLGFGFISYVFLKYRCPEQYSQQTRRTSNSGWKPASLSPRMLFFQMPDLPLRHAPGLDNYFFDRYLQTITTIFLLLGLTIPPILIPLNVVGGKNEAGGVKGLDRLSFSNVGRSHTDRYWVHLIIAILVVALVCRILQRELQEYTRIESSFSVSRTSSLLISSSMQHLSSKAIQRHFHKTAGGVRFITANRDYSTLRAKVRRRDALITKLEIAETTLIMKANYNQKLGRTKDDRYSHPIPLWTKYLDQKDRPSIRLSIVPWLPPLPFIGVRVDAIRHFRTEFARSNAEIEWDQEHPYTFPPTNSSFVHFNQRISKQLATIALKARIPPSWTLKHGTTPSDTIWAHVSISWWQQCIRTAIVYILVTVLILGFAVPVTAIGSLSQIKYLANAVSWLRWVGTLPNWLLAAIQGVLPPLLVAVITATVPLVVRLLTNIEGLHSRQATENHIQIYYFAFLFIQGFLTISLSAGITTIIGQLANTIQAVPAVLAQNLPKACNYFFSYIIMSTSTAAVSTLIHADQLLNLFVLSPVFDKTARQKWMRGENIGLRKWGTFIPVFTNIACIGLIYSVIAPLILVFSVVYFGALWILYRSYPPKLTELDLGTGGLFYPTAIRQLFTGIYFMEFCLAGLFFLVRDADDRATCTAQAVIMVVVTALTALFHYTLYYSYWIPFLPLLDIFKRKINPISSQGNGQQDWRSRKEVKELSTQKPRILQADLVQDEALRSSRPVIWIPKDELGIADDEISHVRRTHDMWISNESASLDERGNLKLWGPPPTRG</sequence>
<keyword evidence="5 7" id="KW-1133">Transmembrane helix</keyword>
<evidence type="ECO:0000256" key="6">
    <source>
        <dbReference type="ARBA" id="ARBA00023136"/>
    </source>
</evidence>
<feature type="transmembrane region" description="Helical" evidence="7">
    <location>
        <begin position="393"/>
        <end position="418"/>
    </location>
</feature>
<feature type="domain" description="CSC1/OSCA1-like 7TM region" evidence="8">
    <location>
        <begin position="391"/>
        <end position="664"/>
    </location>
</feature>
<evidence type="ECO:0000259" key="8">
    <source>
        <dbReference type="Pfam" id="PF02714"/>
    </source>
</evidence>
<dbReference type="AlphaFoldDB" id="A0A2J6TB06"/>
<dbReference type="InParanoid" id="A0A2J6TB06"/>
<dbReference type="Proteomes" id="UP000235371">
    <property type="component" value="Unassembled WGS sequence"/>
</dbReference>
<dbReference type="InterPro" id="IPR027815">
    <property type="entry name" value="CSC1/OSCA1-like_cyt"/>
</dbReference>
<keyword evidence="13" id="KW-1185">Reference proteome</keyword>
<dbReference type="InterPro" id="IPR003864">
    <property type="entry name" value="CSC1/OSCA1-like_7TM"/>
</dbReference>
<feature type="transmembrane region" description="Helical" evidence="7">
    <location>
        <begin position="101"/>
        <end position="121"/>
    </location>
</feature>
<keyword evidence="4 7" id="KW-0812">Transmembrane</keyword>
<feature type="transmembrane region" description="Helical" evidence="7">
    <location>
        <begin position="484"/>
        <end position="512"/>
    </location>
</feature>
<evidence type="ECO:0000259" key="10">
    <source>
        <dbReference type="Pfam" id="PF13967"/>
    </source>
</evidence>
<feature type="domain" description="CSC1/OSCA1-like cytosolic" evidence="11">
    <location>
        <begin position="201"/>
        <end position="380"/>
    </location>
</feature>
<evidence type="ECO:0000259" key="9">
    <source>
        <dbReference type="Pfam" id="PF12621"/>
    </source>
</evidence>
<proteinExistence type="inferred from homology"/>
<comment type="subcellular location">
    <subcellularLocation>
        <location evidence="1">Membrane</location>
        <topology evidence="1">Multi-pass membrane protein</topology>
    </subcellularLocation>
</comment>
<dbReference type="Pfam" id="PF12621">
    <property type="entry name" value="PHM7_ext"/>
    <property type="match status" value="1"/>
</dbReference>
<evidence type="ECO:0000256" key="5">
    <source>
        <dbReference type="ARBA" id="ARBA00022989"/>
    </source>
</evidence>
<organism evidence="12 13">
    <name type="scientific">Hyaloscypha bicolor E</name>
    <dbReference type="NCBI Taxonomy" id="1095630"/>
    <lineage>
        <taxon>Eukaryota</taxon>
        <taxon>Fungi</taxon>
        <taxon>Dikarya</taxon>
        <taxon>Ascomycota</taxon>
        <taxon>Pezizomycotina</taxon>
        <taxon>Leotiomycetes</taxon>
        <taxon>Helotiales</taxon>
        <taxon>Hyaloscyphaceae</taxon>
        <taxon>Hyaloscypha</taxon>
        <taxon>Hyaloscypha bicolor</taxon>
    </lineage>
</organism>
<dbReference type="InterPro" id="IPR045122">
    <property type="entry name" value="Csc1-like"/>
</dbReference>
<dbReference type="PANTHER" id="PTHR13018">
    <property type="entry name" value="PROBABLE MEMBRANE PROTEIN DUF221-RELATED"/>
    <property type="match status" value="1"/>
</dbReference>
<dbReference type="PANTHER" id="PTHR13018:SF20">
    <property type="entry name" value="SPORULATION-SPECIFIC PROTEIN 75"/>
    <property type="match status" value="1"/>
</dbReference>
<evidence type="ECO:0000256" key="4">
    <source>
        <dbReference type="ARBA" id="ARBA00022692"/>
    </source>
</evidence>
<evidence type="ECO:0000313" key="13">
    <source>
        <dbReference type="Proteomes" id="UP000235371"/>
    </source>
</evidence>
<dbReference type="Pfam" id="PF02714">
    <property type="entry name" value="RSN1_7TM"/>
    <property type="match status" value="1"/>
</dbReference>
<evidence type="ECO:0000313" key="12">
    <source>
        <dbReference type="EMBL" id="PMD60220.1"/>
    </source>
</evidence>
<feature type="transmembrane region" description="Helical" evidence="7">
    <location>
        <begin position="438"/>
        <end position="463"/>
    </location>
</feature>
<keyword evidence="3" id="KW-0813">Transport</keyword>
<keyword evidence="6 7" id="KW-0472">Membrane</keyword>
<evidence type="ECO:0000256" key="7">
    <source>
        <dbReference type="SAM" id="Phobius"/>
    </source>
</evidence>
<comment type="similarity">
    <text evidence="2">Belongs to the CSC1 (TC 1.A.17) family.</text>
</comment>
<feature type="domain" description="CSC1/OSCA1-like N-terminal transmembrane" evidence="10">
    <location>
        <begin position="27"/>
        <end position="175"/>
    </location>
</feature>
<evidence type="ECO:0000256" key="3">
    <source>
        <dbReference type="ARBA" id="ARBA00022448"/>
    </source>
</evidence>
<dbReference type="Pfam" id="PF14703">
    <property type="entry name" value="PHM7_cyt"/>
    <property type="match status" value="1"/>
</dbReference>
<feature type="transmembrane region" description="Helical" evidence="7">
    <location>
        <begin position="154"/>
        <end position="172"/>
    </location>
</feature>
<feature type="domain" description="10TM putative phosphate transporter extracellular tail" evidence="9">
    <location>
        <begin position="752"/>
        <end position="808"/>
    </location>
</feature>
<dbReference type="Pfam" id="PF13967">
    <property type="entry name" value="RSN1_TM"/>
    <property type="match status" value="1"/>
</dbReference>
<feature type="transmembrane region" description="Helical" evidence="7">
    <location>
        <begin position="590"/>
        <end position="623"/>
    </location>
</feature>
<evidence type="ECO:0000256" key="1">
    <source>
        <dbReference type="ARBA" id="ARBA00004141"/>
    </source>
</evidence>
<accession>A0A2J6TB06</accession>
<protein>
    <submittedName>
        <fullName evidence="12">DUF221-domain-containing protein</fullName>
    </submittedName>
</protein>
<feature type="transmembrane region" description="Helical" evidence="7">
    <location>
        <begin position="27"/>
        <end position="48"/>
    </location>
</feature>
<evidence type="ECO:0000259" key="11">
    <source>
        <dbReference type="Pfam" id="PF14703"/>
    </source>
</evidence>
<reference evidence="12 13" key="1">
    <citation type="submission" date="2016-04" db="EMBL/GenBank/DDBJ databases">
        <title>A degradative enzymes factory behind the ericoid mycorrhizal symbiosis.</title>
        <authorList>
            <consortium name="DOE Joint Genome Institute"/>
            <person name="Martino E."/>
            <person name="Morin E."/>
            <person name="Grelet G."/>
            <person name="Kuo A."/>
            <person name="Kohler A."/>
            <person name="Daghino S."/>
            <person name="Barry K."/>
            <person name="Choi C."/>
            <person name="Cichocki N."/>
            <person name="Clum A."/>
            <person name="Copeland A."/>
            <person name="Hainaut M."/>
            <person name="Haridas S."/>
            <person name="Labutti K."/>
            <person name="Lindquist E."/>
            <person name="Lipzen A."/>
            <person name="Khouja H.-R."/>
            <person name="Murat C."/>
            <person name="Ohm R."/>
            <person name="Olson A."/>
            <person name="Spatafora J."/>
            <person name="Veneault-Fourrey C."/>
            <person name="Henrissat B."/>
            <person name="Grigoriev I."/>
            <person name="Martin F."/>
            <person name="Perotto S."/>
        </authorList>
    </citation>
    <scope>NUCLEOTIDE SEQUENCE [LARGE SCALE GENOMIC DNA]</scope>
    <source>
        <strain evidence="12 13">E</strain>
    </source>
</reference>
<dbReference type="InterPro" id="IPR032880">
    <property type="entry name" value="CSC1/OSCA1-like_N"/>
</dbReference>
<dbReference type="EMBL" id="KZ613791">
    <property type="protein sequence ID" value="PMD60220.1"/>
    <property type="molecule type" value="Genomic_DNA"/>
</dbReference>
<dbReference type="GO" id="GO:0005886">
    <property type="term" value="C:plasma membrane"/>
    <property type="evidence" value="ECO:0007669"/>
    <property type="project" value="TreeGrafter"/>
</dbReference>
<evidence type="ECO:0000256" key="2">
    <source>
        <dbReference type="ARBA" id="ARBA00007779"/>
    </source>
</evidence>
<dbReference type="GeneID" id="36591162"/>
<name>A0A2J6TB06_9HELO</name>
<dbReference type="RefSeq" id="XP_024737124.1">
    <property type="nucleotide sequence ID" value="XM_024883085.1"/>
</dbReference>
<dbReference type="InterPro" id="IPR022257">
    <property type="entry name" value="PHM7_ext"/>
</dbReference>
<feature type="transmembrane region" description="Helical" evidence="7">
    <location>
        <begin position="649"/>
        <end position="668"/>
    </location>
</feature>